<dbReference type="KEGG" id="pbap:Pla133_28180"/>
<reference evidence="2 3" key="1">
    <citation type="submission" date="2019-02" db="EMBL/GenBank/DDBJ databases">
        <title>Deep-cultivation of Planctomycetes and their phenomic and genomic characterization uncovers novel biology.</title>
        <authorList>
            <person name="Wiegand S."/>
            <person name="Jogler M."/>
            <person name="Boedeker C."/>
            <person name="Pinto D."/>
            <person name="Vollmers J."/>
            <person name="Rivas-Marin E."/>
            <person name="Kohn T."/>
            <person name="Peeters S.H."/>
            <person name="Heuer A."/>
            <person name="Rast P."/>
            <person name="Oberbeckmann S."/>
            <person name="Bunk B."/>
            <person name="Jeske O."/>
            <person name="Meyerdierks A."/>
            <person name="Storesund J.E."/>
            <person name="Kallscheuer N."/>
            <person name="Luecker S."/>
            <person name="Lage O.M."/>
            <person name="Pohl T."/>
            <person name="Merkel B.J."/>
            <person name="Hornburger P."/>
            <person name="Mueller R.-W."/>
            <person name="Bruemmer F."/>
            <person name="Labrenz M."/>
            <person name="Spormann A.M."/>
            <person name="Op den Camp H."/>
            <person name="Overmann J."/>
            <person name="Amann R."/>
            <person name="Jetten M.S.M."/>
            <person name="Mascher T."/>
            <person name="Medema M.H."/>
            <person name="Devos D.P."/>
            <person name="Kaster A.-K."/>
            <person name="Ovreas L."/>
            <person name="Rohde M."/>
            <person name="Galperin M.Y."/>
            <person name="Jogler C."/>
        </authorList>
    </citation>
    <scope>NUCLEOTIDE SEQUENCE [LARGE SCALE GENOMIC DNA]</scope>
    <source>
        <strain evidence="2 3">Pla133</strain>
    </source>
</reference>
<organism evidence="2 3">
    <name type="scientific">Engelhardtia mirabilis</name>
    <dbReference type="NCBI Taxonomy" id="2528011"/>
    <lineage>
        <taxon>Bacteria</taxon>
        <taxon>Pseudomonadati</taxon>
        <taxon>Planctomycetota</taxon>
        <taxon>Planctomycetia</taxon>
        <taxon>Planctomycetia incertae sedis</taxon>
        <taxon>Engelhardtia</taxon>
    </lineage>
</organism>
<dbReference type="Proteomes" id="UP000316921">
    <property type="component" value="Chromosome"/>
</dbReference>
<evidence type="ECO:0000313" key="2">
    <source>
        <dbReference type="EMBL" id="QDU67730.1"/>
    </source>
</evidence>
<evidence type="ECO:0000256" key="1">
    <source>
        <dbReference type="SAM" id="MobiDB-lite"/>
    </source>
</evidence>
<accession>A0A518BL76</accession>
<feature type="region of interest" description="Disordered" evidence="1">
    <location>
        <begin position="1"/>
        <end position="25"/>
    </location>
</feature>
<gene>
    <name evidence="2" type="ORF">Pla133_28180</name>
</gene>
<sequence>MVARDGSASQDPLSGKVENLNREGGKAGRRSAVRYRLVCPVCGLCPITPNNLPAHLRSRQCSRVHTKDEAAELAKTAPRDPRPFQEAVDLADNLIGNWEKRLETETRPIAIQAITDTLEGMRLQYRRLLDIGPNNYVPPEGFYDRERENER</sequence>
<name>A0A518BL76_9BACT</name>
<dbReference type="AlphaFoldDB" id="A0A518BL76"/>
<dbReference type="EMBL" id="CP036287">
    <property type="protein sequence ID" value="QDU67730.1"/>
    <property type="molecule type" value="Genomic_DNA"/>
</dbReference>
<proteinExistence type="predicted"/>
<keyword evidence="3" id="KW-1185">Reference proteome</keyword>
<evidence type="ECO:0000313" key="3">
    <source>
        <dbReference type="Proteomes" id="UP000316921"/>
    </source>
</evidence>
<protein>
    <submittedName>
        <fullName evidence="2">Uncharacterized protein</fullName>
    </submittedName>
</protein>